<feature type="transmembrane region" description="Helical" evidence="5">
    <location>
        <begin position="17"/>
        <end position="34"/>
    </location>
</feature>
<reference evidence="7" key="1">
    <citation type="journal article" date="2013" name="Sci. Rep.">
        <title>Metagenomics uncovers a new group of low GC and ultra-small marine Actinobacteria.</title>
        <authorList>
            <person name="Ghai R."/>
            <person name="Mizuno C.M."/>
            <person name="Picazo A."/>
            <person name="Camacho A."/>
            <person name="Rodriguez-Valera F."/>
        </authorList>
    </citation>
    <scope>NUCLEOTIDE SEQUENCE</scope>
</reference>
<dbReference type="InterPro" id="IPR014044">
    <property type="entry name" value="CAP_dom"/>
</dbReference>
<dbReference type="InterPro" id="IPR035940">
    <property type="entry name" value="CAP_sf"/>
</dbReference>
<keyword evidence="3 5" id="KW-1133">Transmembrane helix</keyword>
<dbReference type="PANTHER" id="PTHR31157">
    <property type="entry name" value="SCP DOMAIN-CONTAINING PROTEIN"/>
    <property type="match status" value="1"/>
</dbReference>
<evidence type="ECO:0000256" key="2">
    <source>
        <dbReference type="ARBA" id="ARBA00022692"/>
    </source>
</evidence>
<feature type="transmembrane region" description="Helical" evidence="5">
    <location>
        <begin position="41"/>
        <end position="59"/>
    </location>
</feature>
<dbReference type="Gene3D" id="3.40.33.10">
    <property type="entry name" value="CAP"/>
    <property type="match status" value="1"/>
</dbReference>
<dbReference type="Pfam" id="PF00188">
    <property type="entry name" value="CAP"/>
    <property type="match status" value="1"/>
</dbReference>
<dbReference type="SUPFAM" id="SSF55797">
    <property type="entry name" value="PR-1-like"/>
    <property type="match status" value="1"/>
</dbReference>
<dbReference type="PANTHER" id="PTHR31157:SF1">
    <property type="entry name" value="SCP DOMAIN-CONTAINING PROTEIN"/>
    <property type="match status" value="1"/>
</dbReference>
<dbReference type="GO" id="GO:0016020">
    <property type="term" value="C:membrane"/>
    <property type="evidence" value="ECO:0007669"/>
    <property type="project" value="UniProtKB-SubCell"/>
</dbReference>
<evidence type="ECO:0000256" key="1">
    <source>
        <dbReference type="ARBA" id="ARBA00004141"/>
    </source>
</evidence>
<dbReference type="AlphaFoldDB" id="S5DX18"/>
<feature type="transmembrane region" description="Helical" evidence="5">
    <location>
        <begin position="113"/>
        <end position="139"/>
    </location>
</feature>
<comment type="subcellular location">
    <subcellularLocation>
        <location evidence="1">Membrane</location>
        <topology evidence="1">Multi-pass membrane protein</topology>
    </subcellularLocation>
</comment>
<dbReference type="EMBL" id="KC811133">
    <property type="protein sequence ID" value="AGQ19512.1"/>
    <property type="molecule type" value="Genomic_DNA"/>
</dbReference>
<name>S5DX18_9ACTN</name>
<accession>S5DX18</accession>
<protein>
    <submittedName>
        <fullName evidence="7">MedDCM-OCT-S37-C37-cds31</fullName>
    </submittedName>
</protein>
<proteinExistence type="predicted"/>
<evidence type="ECO:0000256" key="5">
    <source>
        <dbReference type="SAM" id="Phobius"/>
    </source>
</evidence>
<evidence type="ECO:0000256" key="4">
    <source>
        <dbReference type="ARBA" id="ARBA00023136"/>
    </source>
</evidence>
<evidence type="ECO:0000256" key="3">
    <source>
        <dbReference type="ARBA" id="ARBA00022989"/>
    </source>
</evidence>
<dbReference type="GO" id="GO:0009403">
    <property type="term" value="P:toxin biosynthetic process"/>
    <property type="evidence" value="ECO:0007669"/>
    <property type="project" value="InterPro"/>
</dbReference>
<sequence length="337" mass="38069">MLENIENLLVFLNNLDYLDIFIYLFIIYLIYFGWKRGSVLVIYYLVTFLISIYLSFTYSFTIGEYISSWLNSNQLTSQIFAGVTIFISVLTLSSLFQTFIYRQDSKKDVGNKLLGSIGSIVLSNLVLTFFFTIISLLSLPTYLEQSIKESNIVSFYLNSDGVPQQSLEVITGTDILKITSNIKELTGKTSISLNESGCLEIPSFPEPKLISRQKETNELFELVNIERINVNSDPLEFSQTLSNIANDYAKKMYIEGFWCHKDPSNGNLVTERLLQVGYPPPQFIGENLAMASTIYSGHESLMSSESHRDTILDSEFKRIGIGIISGPNGLIIVQIFT</sequence>
<keyword evidence="4 5" id="KW-0472">Membrane</keyword>
<organism evidence="7">
    <name type="scientific">Candidatus Actinomarina minuta</name>
    <dbReference type="NCBI Taxonomy" id="1389454"/>
    <lineage>
        <taxon>Bacteria</taxon>
        <taxon>Bacillati</taxon>
        <taxon>Actinomycetota</taxon>
        <taxon>Actinomycetes</taxon>
        <taxon>Candidatus Actinomarinidae</taxon>
        <taxon>Candidatus Actinomarinales</taxon>
        <taxon>Candidatus Actinomarineae</taxon>
        <taxon>Candidatus Actinomarinaceae</taxon>
        <taxon>Candidatus Actinomarina</taxon>
    </lineage>
</organism>
<feature type="transmembrane region" description="Helical" evidence="5">
    <location>
        <begin position="79"/>
        <end position="101"/>
    </location>
</feature>
<keyword evidence="2 5" id="KW-0812">Transmembrane</keyword>
<evidence type="ECO:0000313" key="7">
    <source>
        <dbReference type="EMBL" id="AGQ19512.1"/>
    </source>
</evidence>
<feature type="domain" description="SCP" evidence="6">
    <location>
        <begin position="221"/>
        <end position="336"/>
    </location>
</feature>
<evidence type="ECO:0000259" key="6">
    <source>
        <dbReference type="Pfam" id="PF00188"/>
    </source>
</evidence>
<dbReference type="Pfam" id="PF02674">
    <property type="entry name" value="Colicin_V"/>
    <property type="match status" value="1"/>
</dbReference>
<dbReference type="CDD" id="cd05379">
    <property type="entry name" value="CAP_bacterial"/>
    <property type="match status" value="1"/>
</dbReference>
<dbReference type="InterPro" id="IPR003825">
    <property type="entry name" value="Colicin-V_CvpA"/>
</dbReference>